<proteinExistence type="predicted"/>
<name>A0ACB6Z132_THEGA</name>
<reference evidence="1" key="2">
    <citation type="journal article" date="2020" name="Nat. Commun.">
        <title>Large-scale genome sequencing of mycorrhizal fungi provides insights into the early evolution of symbiotic traits.</title>
        <authorList>
            <person name="Miyauchi S."/>
            <person name="Kiss E."/>
            <person name="Kuo A."/>
            <person name="Drula E."/>
            <person name="Kohler A."/>
            <person name="Sanchez-Garcia M."/>
            <person name="Morin E."/>
            <person name="Andreopoulos B."/>
            <person name="Barry K.W."/>
            <person name="Bonito G."/>
            <person name="Buee M."/>
            <person name="Carver A."/>
            <person name="Chen C."/>
            <person name="Cichocki N."/>
            <person name="Clum A."/>
            <person name="Culley D."/>
            <person name="Crous P.W."/>
            <person name="Fauchery L."/>
            <person name="Girlanda M."/>
            <person name="Hayes R.D."/>
            <person name="Keri Z."/>
            <person name="LaButti K."/>
            <person name="Lipzen A."/>
            <person name="Lombard V."/>
            <person name="Magnuson J."/>
            <person name="Maillard F."/>
            <person name="Murat C."/>
            <person name="Nolan M."/>
            <person name="Ohm R.A."/>
            <person name="Pangilinan J."/>
            <person name="Pereira M.F."/>
            <person name="Perotto S."/>
            <person name="Peter M."/>
            <person name="Pfister S."/>
            <person name="Riley R."/>
            <person name="Sitrit Y."/>
            <person name="Stielow J.B."/>
            <person name="Szollosi G."/>
            <person name="Zifcakova L."/>
            <person name="Stursova M."/>
            <person name="Spatafora J.W."/>
            <person name="Tedersoo L."/>
            <person name="Vaario L.M."/>
            <person name="Yamada A."/>
            <person name="Yan M."/>
            <person name="Wang P."/>
            <person name="Xu J."/>
            <person name="Bruns T."/>
            <person name="Baldrian P."/>
            <person name="Vilgalys R."/>
            <person name="Dunand C."/>
            <person name="Henrissat B."/>
            <person name="Grigoriev I.V."/>
            <person name="Hibbett D."/>
            <person name="Nagy L.G."/>
            <person name="Martin F.M."/>
        </authorList>
    </citation>
    <scope>NUCLEOTIDE SEQUENCE</scope>
    <source>
        <strain evidence="1">P2</strain>
    </source>
</reference>
<evidence type="ECO:0000313" key="2">
    <source>
        <dbReference type="Proteomes" id="UP000886501"/>
    </source>
</evidence>
<dbReference type="Proteomes" id="UP000886501">
    <property type="component" value="Unassembled WGS sequence"/>
</dbReference>
<sequence length="264" mass="29467">MCHTVIGALAEGKRRPTLISLCFINLHQFVSFHLNGLLAGHQRSSRPLFHRLPSGRSNCLVRRLPSSRVRPCGHLSPRTVIISLRKVGLTARMNRGVPTPDVPHKICEQGKKHTPEQSQLVKLLGCKTVEFEIKLLGRWEKEAGDVMMEPTTENESQTNDSDGESEGDGEDTSDLSRPRVRTAEDSVHRRTKQPLDTRSPISPQADRICSCHQYSGLKATNGKRPRMGVKTSVTSSRRSTRARNLLPVVATFRFFSAGIKPIYL</sequence>
<gene>
    <name evidence="1" type="ORF">BDM02DRAFT_1775157</name>
</gene>
<dbReference type="EMBL" id="MU118309">
    <property type="protein sequence ID" value="KAF9642968.1"/>
    <property type="molecule type" value="Genomic_DNA"/>
</dbReference>
<evidence type="ECO:0000313" key="1">
    <source>
        <dbReference type="EMBL" id="KAF9642968.1"/>
    </source>
</evidence>
<protein>
    <submittedName>
        <fullName evidence="1">Uncharacterized protein</fullName>
    </submittedName>
</protein>
<accession>A0ACB6Z132</accession>
<keyword evidence="2" id="KW-1185">Reference proteome</keyword>
<reference evidence="1" key="1">
    <citation type="submission" date="2019-10" db="EMBL/GenBank/DDBJ databases">
        <authorList>
            <consortium name="DOE Joint Genome Institute"/>
            <person name="Kuo A."/>
            <person name="Miyauchi S."/>
            <person name="Kiss E."/>
            <person name="Drula E."/>
            <person name="Kohler A."/>
            <person name="Sanchez-Garcia M."/>
            <person name="Andreopoulos B."/>
            <person name="Barry K.W."/>
            <person name="Bonito G."/>
            <person name="Buee M."/>
            <person name="Carver A."/>
            <person name="Chen C."/>
            <person name="Cichocki N."/>
            <person name="Clum A."/>
            <person name="Culley D."/>
            <person name="Crous P.W."/>
            <person name="Fauchery L."/>
            <person name="Girlanda M."/>
            <person name="Hayes R."/>
            <person name="Keri Z."/>
            <person name="Labutti K."/>
            <person name="Lipzen A."/>
            <person name="Lombard V."/>
            <person name="Magnuson J."/>
            <person name="Maillard F."/>
            <person name="Morin E."/>
            <person name="Murat C."/>
            <person name="Nolan M."/>
            <person name="Ohm R."/>
            <person name="Pangilinan J."/>
            <person name="Pereira M."/>
            <person name="Perotto S."/>
            <person name="Peter M."/>
            <person name="Riley R."/>
            <person name="Sitrit Y."/>
            <person name="Stielow B."/>
            <person name="Szollosi G."/>
            <person name="Zifcakova L."/>
            <person name="Stursova M."/>
            <person name="Spatafora J.W."/>
            <person name="Tedersoo L."/>
            <person name="Vaario L.-M."/>
            <person name="Yamada A."/>
            <person name="Yan M."/>
            <person name="Wang P."/>
            <person name="Xu J."/>
            <person name="Bruns T."/>
            <person name="Baldrian P."/>
            <person name="Vilgalys R."/>
            <person name="Henrissat B."/>
            <person name="Grigoriev I.V."/>
            <person name="Hibbett D."/>
            <person name="Nagy L.G."/>
            <person name="Martin F.M."/>
        </authorList>
    </citation>
    <scope>NUCLEOTIDE SEQUENCE</scope>
    <source>
        <strain evidence="1">P2</strain>
    </source>
</reference>
<organism evidence="1 2">
    <name type="scientific">Thelephora ganbajun</name>
    <name type="common">Ganba fungus</name>
    <dbReference type="NCBI Taxonomy" id="370292"/>
    <lineage>
        <taxon>Eukaryota</taxon>
        <taxon>Fungi</taxon>
        <taxon>Dikarya</taxon>
        <taxon>Basidiomycota</taxon>
        <taxon>Agaricomycotina</taxon>
        <taxon>Agaricomycetes</taxon>
        <taxon>Thelephorales</taxon>
        <taxon>Thelephoraceae</taxon>
        <taxon>Thelephora</taxon>
    </lineage>
</organism>
<comment type="caution">
    <text evidence="1">The sequence shown here is derived from an EMBL/GenBank/DDBJ whole genome shotgun (WGS) entry which is preliminary data.</text>
</comment>